<name>A0ABT7J5E5_9ACTN</name>
<evidence type="ECO:0000256" key="1">
    <source>
        <dbReference type="SAM" id="MobiDB-lite"/>
    </source>
</evidence>
<evidence type="ECO:0000313" key="3">
    <source>
        <dbReference type="Proteomes" id="UP001241926"/>
    </source>
</evidence>
<proteinExistence type="predicted"/>
<evidence type="ECO:0000313" key="2">
    <source>
        <dbReference type="EMBL" id="MDL2080094.1"/>
    </source>
</evidence>
<feature type="region of interest" description="Disordered" evidence="1">
    <location>
        <begin position="90"/>
        <end position="127"/>
    </location>
</feature>
<dbReference type="EMBL" id="JASJUS010000029">
    <property type="protein sequence ID" value="MDL2080094.1"/>
    <property type="molecule type" value="Genomic_DNA"/>
</dbReference>
<protein>
    <submittedName>
        <fullName evidence="2">Uncharacterized protein</fullName>
    </submittedName>
</protein>
<organism evidence="2 3">
    <name type="scientific">Streptomyces fuscus</name>
    <dbReference type="NCBI Taxonomy" id="3048495"/>
    <lineage>
        <taxon>Bacteria</taxon>
        <taxon>Bacillati</taxon>
        <taxon>Actinomycetota</taxon>
        <taxon>Actinomycetes</taxon>
        <taxon>Kitasatosporales</taxon>
        <taxon>Streptomycetaceae</taxon>
        <taxon>Streptomyces</taxon>
    </lineage>
</organism>
<sequence length="127" mass="13072">MTWWEATLWGLTGGAAAGLVSFASAVKAASYTWPSSKTLGPRLTVDAISVVLGGLVAAAAHSQMSGPWPAFIFGITAPATIRGVLSGVEVTPRSHRPADPTVPSQAQAETLHPSVSPREGGVREDIP</sequence>
<dbReference type="RefSeq" id="WP_285435582.1">
    <property type="nucleotide sequence ID" value="NZ_JASJUS010000029.1"/>
</dbReference>
<keyword evidence="3" id="KW-1185">Reference proteome</keyword>
<dbReference type="Proteomes" id="UP001241926">
    <property type="component" value="Unassembled WGS sequence"/>
</dbReference>
<comment type="caution">
    <text evidence="2">The sequence shown here is derived from an EMBL/GenBank/DDBJ whole genome shotgun (WGS) entry which is preliminary data.</text>
</comment>
<accession>A0ABT7J5E5</accession>
<reference evidence="2 3" key="1">
    <citation type="submission" date="2023-05" db="EMBL/GenBank/DDBJ databases">
        <title>Streptomyces fuscus sp. nov., a brown-black pigment producing actinomyces isolated from dry sand of Sea duck farm.</title>
        <authorList>
            <person name="Xie J."/>
            <person name="Shen N."/>
        </authorList>
    </citation>
    <scope>NUCLEOTIDE SEQUENCE [LARGE SCALE GENOMIC DNA]</scope>
    <source>
        <strain evidence="2 3">GXMU-J15</strain>
    </source>
</reference>
<gene>
    <name evidence="2" type="ORF">QNN03_26995</name>
</gene>